<reference evidence="7 8" key="1">
    <citation type="journal article" date="2013" name="Genome Announc.">
        <title>Draft Genome Sequence of an Alphaproteobacterium, Caenispirillum salinarum AK4(T), Isolated from a Solar Saltern.</title>
        <authorList>
            <person name="Khatri I."/>
            <person name="Singh A."/>
            <person name="Korpole S."/>
            <person name="Pinnaka A.K."/>
            <person name="Subramanian S."/>
        </authorList>
    </citation>
    <scope>NUCLEOTIDE SEQUENCE [LARGE SCALE GENOMIC DNA]</scope>
    <source>
        <strain evidence="7 8">AK4</strain>
    </source>
</reference>
<organism evidence="7 8">
    <name type="scientific">Caenispirillum salinarum AK4</name>
    <dbReference type="NCBI Taxonomy" id="1238182"/>
    <lineage>
        <taxon>Bacteria</taxon>
        <taxon>Pseudomonadati</taxon>
        <taxon>Pseudomonadota</taxon>
        <taxon>Alphaproteobacteria</taxon>
        <taxon>Rhodospirillales</taxon>
        <taxon>Novispirillaceae</taxon>
        <taxon>Caenispirillum</taxon>
    </lineage>
</organism>
<dbReference type="GO" id="GO:0005886">
    <property type="term" value="C:plasma membrane"/>
    <property type="evidence" value="ECO:0007669"/>
    <property type="project" value="UniProtKB-ARBA"/>
</dbReference>
<keyword evidence="4 6" id="KW-1133">Transmembrane helix</keyword>
<evidence type="ECO:0000256" key="4">
    <source>
        <dbReference type="ARBA" id="ARBA00022989"/>
    </source>
</evidence>
<feature type="transmembrane region" description="Helical" evidence="6">
    <location>
        <begin position="91"/>
        <end position="111"/>
    </location>
</feature>
<feature type="transmembrane region" description="Helical" evidence="6">
    <location>
        <begin position="39"/>
        <end position="61"/>
    </location>
</feature>
<protein>
    <submittedName>
        <fullName evidence="7">Transmembrane component BioN of energizing module of biotin ECF transporter</fullName>
    </submittedName>
</protein>
<evidence type="ECO:0000313" key="7">
    <source>
        <dbReference type="EMBL" id="EKV32298.1"/>
    </source>
</evidence>
<accession>K9HPU0</accession>
<evidence type="ECO:0000256" key="1">
    <source>
        <dbReference type="ARBA" id="ARBA00004141"/>
    </source>
</evidence>
<comment type="caution">
    <text evidence="7">The sequence shown here is derived from an EMBL/GenBank/DDBJ whole genome shotgun (WGS) entry which is preliminary data.</text>
</comment>
<dbReference type="Proteomes" id="UP000009881">
    <property type="component" value="Unassembled WGS sequence"/>
</dbReference>
<dbReference type="AlphaFoldDB" id="K9HPU0"/>
<keyword evidence="8" id="KW-1185">Reference proteome</keyword>
<dbReference type="RefSeq" id="WP_009538786.1">
    <property type="nucleotide sequence ID" value="NZ_ANHY01000003.1"/>
</dbReference>
<evidence type="ECO:0000256" key="5">
    <source>
        <dbReference type="ARBA" id="ARBA00023136"/>
    </source>
</evidence>
<comment type="similarity">
    <text evidence="2">Belongs to the CbiQ family.</text>
</comment>
<keyword evidence="5 6" id="KW-0472">Membrane</keyword>
<feature type="transmembrane region" description="Helical" evidence="6">
    <location>
        <begin position="67"/>
        <end position="84"/>
    </location>
</feature>
<proteinExistence type="inferred from homology"/>
<dbReference type="InterPro" id="IPR003339">
    <property type="entry name" value="ABC/ECF_trnsptr_transmembrane"/>
</dbReference>
<evidence type="ECO:0000313" key="8">
    <source>
        <dbReference type="Proteomes" id="UP000009881"/>
    </source>
</evidence>
<sequence>MGGVTARGGILPLNRVPAGWKLLALAASSAALFLSADPLVLAGAFAAVLALAWAAGALAAVTDLRPLALVLVLSFAAHAVLGDWHLGLAIVLRIGALVTLAGVVTATTPFGEMLEVLDRLLAPLRWMGLPTRPVSVAIGMTLRFVPLLSLRWRTLRDAWTARSARRPSWRLLVPFVVGVLNDADRAAEALAARGAFLEKRP</sequence>
<keyword evidence="3 6" id="KW-0812">Transmembrane</keyword>
<comment type="subcellular location">
    <subcellularLocation>
        <location evidence="1">Membrane</location>
        <topology evidence="1">Multi-pass membrane protein</topology>
    </subcellularLocation>
</comment>
<evidence type="ECO:0000256" key="2">
    <source>
        <dbReference type="ARBA" id="ARBA00008564"/>
    </source>
</evidence>
<gene>
    <name evidence="7" type="ORF">C882_2375</name>
</gene>
<dbReference type="EMBL" id="ANHY01000003">
    <property type="protein sequence ID" value="EKV32298.1"/>
    <property type="molecule type" value="Genomic_DNA"/>
</dbReference>
<dbReference type="CDD" id="cd16914">
    <property type="entry name" value="EcfT"/>
    <property type="match status" value="1"/>
</dbReference>
<dbReference type="Pfam" id="PF02361">
    <property type="entry name" value="CbiQ"/>
    <property type="match status" value="1"/>
</dbReference>
<name>K9HPU0_9PROT</name>
<evidence type="ECO:0000256" key="6">
    <source>
        <dbReference type="SAM" id="Phobius"/>
    </source>
</evidence>
<dbReference type="OrthoDB" id="5868344at2"/>
<evidence type="ECO:0000256" key="3">
    <source>
        <dbReference type="ARBA" id="ARBA00022692"/>
    </source>
</evidence>
<dbReference type="eggNOG" id="COG0619">
    <property type="taxonomic scope" value="Bacteria"/>
</dbReference>
<dbReference type="STRING" id="1238182.C882_2375"/>